<dbReference type="EMBL" id="CP115450">
    <property type="protein sequence ID" value="WBP84557.1"/>
    <property type="molecule type" value="Genomic_DNA"/>
</dbReference>
<dbReference type="Proteomes" id="UP001212821">
    <property type="component" value="Chromosome"/>
</dbReference>
<accession>A0ABY7PVW8</accession>
<keyword evidence="2" id="KW-1185">Reference proteome</keyword>
<evidence type="ECO:0000313" key="1">
    <source>
        <dbReference type="EMBL" id="WBP84557.1"/>
    </source>
</evidence>
<proteinExistence type="predicted"/>
<protein>
    <submittedName>
        <fullName evidence="1">Uncharacterized protein</fullName>
    </submittedName>
</protein>
<reference evidence="2" key="1">
    <citation type="submission" date="2022-12" db="EMBL/GenBank/DDBJ databases">
        <authorList>
            <person name="Mo P."/>
        </authorList>
    </citation>
    <scope>NUCLEOTIDE SEQUENCE [LARGE SCALE GENOMIC DNA]</scope>
    <source>
        <strain evidence="2">HUAS 3-15</strain>
    </source>
</reference>
<gene>
    <name evidence="1" type="ORF">O1G21_00895</name>
</gene>
<evidence type="ECO:0000313" key="2">
    <source>
        <dbReference type="Proteomes" id="UP001212821"/>
    </source>
</evidence>
<dbReference type="RefSeq" id="WP_270139864.1">
    <property type="nucleotide sequence ID" value="NZ_CP115450.1"/>
</dbReference>
<organism evidence="1 2">
    <name type="scientific">Kitasatospora cathayae</name>
    <dbReference type="NCBI Taxonomy" id="3004092"/>
    <lineage>
        <taxon>Bacteria</taxon>
        <taxon>Bacillati</taxon>
        <taxon>Actinomycetota</taxon>
        <taxon>Actinomycetes</taxon>
        <taxon>Kitasatosporales</taxon>
        <taxon>Streptomycetaceae</taxon>
        <taxon>Kitasatospora</taxon>
    </lineage>
</organism>
<name>A0ABY7PVW8_9ACTN</name>
<sequence length="80" mass="8847">MPLQLLGDVGLADHADQPVGLDARQAAVRLEAVPLFLDFRHTRLARGEEREWIRERFTAACAHLGTEVGERAGRLTVGWG</sequence>